<sequence>MRERSAAGQSVVVPDAVVCALANMVGQITLSRRVFDAQGTASNAYKDMIVELLTGAGLFSVGDFVPAVAWMDLQGVQKKMQDIHRRFDKMIEEMLAEHAAGAAERRRQGRTDFVDVVLANRQGDDGRLSRMSTSRASSL</sequence>
<evidence type="ECO:0000256" key="5">
    <source>
        <dbReference type="ARBA" id="ARBA00023002"/>
    </source>
</evidence>
<dbReference type="Gene3D" id="1.10.630.10">
    <property type="entry name" value="Cytochrome P450"/>
    <property type="match status" value="1"/>
</dbReference>
<dbReference type="GO" id="GO:0004497">
    <property type="term" value="F:monooxygenase activity"/>
    <property type="evidence" value="ECO:0007669"/>
    <property type="project" value="UniProtKB-KW"/>
</dbReference>
<dbReference type="PANTHER" id="PTHR47944">
    <property type="entry name" value="CYTOCHROME P450 98A9"/>
    <property type="match status" value="1"/>
</dbReference>
<comment type="similarity">
    <text evidence="2">Belongs to the cytochrome P450 family.</text>
</comment>
<dbReference type="InterPro" id="IPR036396">
    <property type="entry name" value="Cyt_P450_sf"/>
</dbReference>
<evidence type="ECO:0000256" key="7">
    <source>
        <dbReference type="ARBA" id="ARBA00023033"/>
    </source>
</evidence>
<keyword evidence="3" id="KW-0349">Heme</keyword>
<evidence type="ECO:0000256" key="1">
    <source>
        <dbReference type="ARBA" id="ARBA00001971"/>
    </source>
</evidence>
<dbReference type="GO" id="GO:0016705">
    <property type="term" value="F:oxidoreductase activity, acting on paired donors, with incorporation or reduction of molecular oxygen"/>
    <property type="evidence" value="ECO:0007669"/>
    <property type="project" value="InterPro"/>
</dbReference>
<dbReference type="AlphaFoldDB" id="A0A6V7PT04"/>
<comment type="cofactor">
    <cofactor evidence="1">
        <name>heme</name>
        <dbReference type="ChEBI" id="CHEBI:30413"/>
    </cofactor>
</comment>
<name>A0A6V7PT04_ANACO</name>
<evidence type="ECO:0000256" key="6">
    <source>
        <dbReference type="ARBA" id="ARBA00023004"/>
    </source>
</evidence>
<dbReference type="Pfam" id="PF00067">
    <property type="entry name" value="p450"/>
    <property type="match status" value="1"/>
</dbReference>
<dbReference type="PANTHER" id="PTHR47944:SF18">
    <property type="entry name" value="FLAVONOID 3'-MONOOXYGENASE"/>
    <property type="match status" value="1"/>
</dbReference>
<proteinExistence type="inferred from homology"/>
<protein>
    <submittedName>
        <fullName evidence="8">Uncharacterized protein</fullName>
    </submittedName>
</protein>
<keyword evidence="5" id="KW-0560">Oxidoreductase</keyword>
<evidence type="ECO:0000256" key="3">
    <source>
        <dbReference type="ARBA" id="ARBA00022617"/>
    </source>
</evidence>
<evidence type="ECO:0000256" key="2">
    <source>
        <dbReference type="ARBA" id="ARBA00010617"/>
    </source>
</evidence>
<gene>
    <name evidence="8" type="ORF">CB5_LOCUS16937</name>
</gene>
<organism evidence="8">
    <name type="scientific">Ananas comosus var. bracteatus</name>
    <name type="common">red pineapple</name>
    <dbReference type="NCBI Taxonomy" id="296719"/>
    <lineage>
        <taxon>Eukaryota</taxon>
        <taxon>Viridiplantae</taxon>
        <taxon>Streptophyta</taxon>
        <taxon>Embryophyta</taxon>
        <taxon>Tracheophyta</taxon>
        <taxon>Spermatophyta</taxon>
        <taxon>Magnoliopsida</taxon>
        <taxon>Liliopsida</taxon>
        <taxon>Poales</taxon>
        <taxon>Bromeliaceae</taxon>
        <taxon>Bromelioideae</taxon>
        <taxon>Ananas</taxon>
    </lineage>
</organism>
<reference evidence="8" key="1">
    <citation type="submission" date="2020-07" db="EMBL/GenBank/DDBJ databases">
        <authorList>
            <person name="Lin J."/>
        </authorList>
    </citation>
    <scope>NUCLEOTIDE SEQUENCE</scope>
</reference>
<dbReference type="GO" id="GO:0005506">
    <property type="term" value="F:iron ion binding"/>
    <property type="evidence" value="ECO:0007669"/>
    <property type="project" value="InterPro"/>
</dbReference>
<evidence type="ECO:0000313" key="8">
    <source>
        <dbReference type="EMBL" id="CAD1833726.1"/>
    </source>
</evidence>
<dbReference type="SUPFAM" id="SSF48264">
    <property type="entry name" value="Cytochrome P450"/>
    <property type="match status" value="1"/>
</dbReference>
<dbReference type="EMBL" id="LR862151">
    <property type="protein sequence ID" value="CAD1833726.1"/>
    <property type="molecule type" value="Genomic_DNA"/>
</dbReference>
<dbReference type="InterPro" id="IPR001128">
    <property type="entry name" value="Cyt_P450"/>
</dbReference>
<keyword evidence="4" id="KW-0479">Metal-binding</keyword>
<keyword evidence="6" id="KW-0408">Iron</keyword>
<keyword evidence="7" id="KW-0503">Monooxygenase</keyword>
<evidence type="ECO:0000256" key="4">
    <source>
        <dbReference type="ARBA" id="ARBA00022723"/>
    </source>
</evidence>
<accession>A0A6V7PT04</accession>
<dbReference type="GO" id="GO:0020037">
    <property type="term" value="F:heme binding"/>
    <property type="evidence" value="ECO:0007669"/>
    <property type="project" value="InterPro"/>
</dbReference>